<evidence type="ECO:0000313" key="1">
    <source>
        <dbReference type="EMBL" id="GAJ16418.1"/>
    </source>
</evidence>
<dbReference type="AlphaFoldDB" id="X1UFY9"/>
<evidence type="ECO:0008006" key="2">
    <source>
        <dbReference type="Google" id="ProtNLM"/>
    </source>
</evidence>
<organism evidence="1">
    <name type="scientific">marine sediment metagenome</name>
    <dbReference type="NCBI Taxonomy" id="412755"/>
    <lineage>
        <taxon>unclassified sequences</taxon>
        <taxon>metagenomes</taxon>
        <taxon>ecological metagenomes</taxon>
    </lineage>
</organism>
<reference evidence="1" key="1">
    <citation type="journal article" date="2014" name="Front. Microbiol.">
        <title>High frequency of phylogenetically diverse reductive dehalogenase-homologous genes in deep subseafloor sedimentary metagenomes.</title>
        <authorList>
            <person name="Kawai M."/>
            <person name="Futagami T."/>
            <person name="Toyoda A."/>
            <person name="Takaki Y."/>
            <person name="Nishi S."/>
            <person name="Hori S."/>
            <person name="Arai W."/>
            <person name="Tsubouchi T."/>
            <person name="Morono Y."/>
            <person name="Uchiyama I."/>
            <person name="Ito T."/>
            <person name="Fujiyama A."/>
            <person name="Inagaki F."/>
            <person name="Takami H."/>
        </authorList>
    </citation>
    <scope>NUCLEOTIDE SEQUENCE</scope>
    <source>
        <strain evidence="1">Expedition CK06-06</strain>
    </source>
</reference>
<gene>
    <name evidence="1" type="ORF">S12H4_62016</name>
</gene>
<dbReference type="EMBL" id="BARW01041403">
    <property type="protein sequence ID" value="GAJ16418.1"/>
    <property type="molecule type" value="Genomic_DNA"/>
</dbReference>
<dbReference type="InterPro" id="IPR013320">
    <property type="entry name" value="ConA-like_dom_sf"/>
</dbReference>
<dbReference type="SUPFAM" id="SSF49899">
    <property type="entry name" value="Concanavalin A-like lectins/glucanases"/>
    <property type="match status" value="1"/>
</dbReference>
<dbReference type="Pfam" id="PF13385">
    <property type="entry name" value="Laminin_G_3"/>
    <property type="match status" value="1"/>
</dbReference>
<proteinExistence type="predicted"/>
<sequence length="97" mass="10714">ITISAWINSNVLSGSGSKNKAIVSRQNRDLPTREAYEFVQRKADYSKLGFGFHDGSWHSWTTVNSVIVSGWMHVAVTYDGSSDPAFYVNGILEANDS</sequence>
<name>X1UFY9_9ZZZZ</name>
<accession>X1UFY9</accession>
<feature type="non-terminal residue" evidence="1">
    <location>
        <position position="97"/>
    </location>
</feature>
<feature type="non-terminal residue" evidence="1">
    <location>
        <position position="1"/>
    </location>
</feature>
<protein>
    <recommendedName>
        <fullName evidence="2">LamG-like jellyroll fold domain-containing protein</fullName>
    </recommendedName>
</protein>
<comment type="caution">
    <text evidence="1">The sequence shown here is derived from an EMBL/GenBank/DDBJ whole genome shotgun (WGS) entry which is preliminary data.</text>
</comment>
<dbReference type="Gene3D" id="2.60.120.200">
    <property type="match status" value="1"/>
</dbReference>